<comment type="caution">
    <text evidence="2">The sequence shown here is derived from an EMBL/GenBank/DDBJ whole genome shotgun (WGS) entry which is preliminary data.</text>
</comment>
<dbReference type="Proteomes" id="UP001292116">
    <property type="component" value="Unassembled WGS sequence"/>
</dbReference>
<feature type="transmembrane region" description="Helical" evidence="1">
    <location>
        <begin position="23"/>
        <end position="44"/>
    </location>
</feature>
<dbReference type="RefSeq" id="WP_003259005.1">
    <property type="nucleotide sequence ID" value="NZ_JACGDF010000003.1"/>
</dbReference>
<keyword evidence="1" id="KW-1133">Transmembrane helix</keyword>
<evidence type="ECO:0000313" key="2">
    <source>
        <dbReference type="EMBL" id="MDZ5739821.1"/>
    </source>
</evidence>
<proteinExistence type="predicted"/>
<protein>
    <submittedName>
        <fullName evidence="2">Uncharacterized protein</fullName>
    </submittedName>
</protein>
<dbReference type="EMBL" id="JAXUBM010000018">
    <property type="protein sequence ID" value="MDZ5739821.1"/>
    <property type="molecule type" value="Genomic_DNA"/>
</dbReference>
<sequence>MAEEIGFGVLVIDLSVFCFDPGWFALIIFGLMIPVEVMGAYVIYRYTDMFETYLPNCKVVSDYKKVFSNYGFWGKSVRAGSIGMVLMIPRLYARRGLVDLDEVGRFPIKWRRVLVTLNVLLFFLFGAMFVFSGWESFYNSHC</sequence>
<keyword evidence="1" id="KW-0812">Transmembrane</keyword>
<keyword evidence="3" id="KW-1185">Reference proteome</keyword>
<name>A0ABU5L0Z4_9PSED</name>
<organism evidence="2 3">
    <name type="scientific">Pseudomonas asiatica</name>
    <dbReference type="NCBI Taxonomy" id="2219225"/>
    <lineage>
        <taxon>Bacteria</taxon>
        <taxon>Pseudomonadati</taxon>
        <taxon>Pseudomonadota</taxon>
        <taxon>Gammaproteobacteria</taxon>
        <taxon>Pseudomonadales</taxon>
        <taxon>Pseudomonadaceae</taxon>
        <taxon>Pseudomonas</taxon>
    </lineage>
</organism>
<reference evidence="2 3" key="1">
    <citation type="submission" date="2023-11" db="EMBL/GenBank/DDBJ databases">
        <title>Draft genomes analysis of Pseudomonas asiatica isolated from milk, feces and farm soil of cows suffering from clinical mastitis.</title>
        <authorList>
            <person name="Rahman T."/>
            <person name="Das Z.C."/>
            <person name="Hoque M.N."/>
        </authorList>
    </citation>
    <scope>NUCLEOTIDE SEQUENCE [LARGE SCALE GENOMIC DNA]</scope>
    <source>
        <strain evidence="2 3">2F2</strain>
    </source>
</reference>
<evidence type="ECO:0000313" key="3">
    <source>
        <dbReference type="Proteomes" id="UP001292116"/>
    </source>
</evidence>
<gene>
    <name evidence="2" type="ORF">SOW75_16655</name>
</gene>
<keyword evidence="1" id="KW-0472">Membrane</keyword>
<feature type="transmembrane region" description="Helical" evidence="1">
    <location>
        <begin position="113"/>
        <end position="134"/>
    </location>
</feature>
<evidence type="ECO:0000256" key="1">
    <source>
        <dbReference type="SAM" id="Phobius"/>
    </source>
</evidence>
<accession>A0ABU5L0Z4</accession>